<dbReference type="Pfam" id="PF13018">
    <property type="entry name" value="ESPR"/>
    <property type="match status" value="1"/>
</dbReference>
<dbReference type="CDD" id="cd01344">
    <property type="entry name" value="PL2_Passenger_AT"/>
    <property type="match status" value="1"/>
</dbReference>
<accession>A0AAX3MJ59</accession>
<dbReference type="SUPFAM" id="SSF103515">
    <property type="entry name" value="Autotransporter"/>
    <property type="match status" value="1"/>
</dbReference>
<dbReference type="NCBIfam" id="TIGR01414">
    <property type="entry name" value="autotrans_barl"/>
    <property type="match status" value="1"/>
</dbReference>
<dbReference type="InterPro" id="IPR024973">
    <property type="entry name" value="ESPR"/>
</dbReference>
<dbReference type="Pfam" id="PF18883">
    <property type="entry name" value="AC_1"/>
    <property type="match status" value="1"/>
</dbReference>
<dbReference type="Gene3D" id="2.40.128.130">
    <property type="entry name" value="Autotransporter beta-domain"/>
    <property type="match status" value="1"/>
</dbReference>
<organism evidence="4 5">
    <name type="scientific">Escherichia albertii</name>
    <dbReference type="NCBI Taxonomy" id="208962"/>
    <lineage>
        <taxon>Bacteria</taxon>
        <taxon>Pseudomonadati</taxon>
        <taxon>Pseudomonadota</taxon>
        <taxon>Gammaproteobacteria</taxon>
        <taxon>Enterobacterales</taxon>
        <taxon>Enterobacteriaceae</taxon>
        <taxon>Escherichia</taxon>
    </lineage>
</organism>
<dbReference type="EMBL" id="CP117562">
    <property type="protein sequence ID" value="WDB28309.1"/>
    <property type="molecule type" value="Genomic_DNA"/>
</dbReference>
<dbReference type="InterPro" id="IPR011050">
    <property type="entry name" value="Pectin_lyase_fold/virulence"/>
</dbReference>
<evidence type="ECO:0000313" key="4">
    <source>
        <dbReference type="EMBL" id="WDB28309.1"/>
    </source>
</evidence>
<protein>
    <submittedName>
        <fullName evidence="4">Autotransporter outer membrane beta-barrel domain-containing protein</fullName>
    </submittedName>
</protein>
<dbReference type="PANTHER" id="PTHR12338">
    <property type="entry name" value="AUTOTRANSPORTER"/>
    <property type="match status" value="1"/>
</dbReference>
<dbReference type="SMART" id="SM00869">
    <property type="entry name" value="Autotransporter"/>
    <property type="match status" value="1"/>
</dbReference>
<dbReference type="InterPro" id="IPR006315">
    <property type="entry name" value="OM_autotransptr_brl_dom"/>
</dbReference>
<evidence type="ECO:0000256" key="1">
    <source>
        <dbReference type="ARBA" id="ARBA00022729"/>
    </source>
</evidence>
<dbReference type="RefSeq" id="WP_273819853.1">
    <property type="nucleotide sequence ID" value="NZ_CP117562.1"/>
</dbReference>
<dbReference type="InterPro" id="IPR036709">
    <property type="entry name" value="Autotransporte_beta_dom_sf"/>
</dbReference>
<dbReference type="Proteomes" id="UP001219219">
    <property type="component" value="Chromosome"/>
</dbReference>
<sequence length="1810" mass="190420">MNTIYRVIWNHTLGVYQVCSELTKRMTQSFALTLSGRSELNKKHNRYPQLQQITLIITLGLSSSTLAATTFNGEYTFDENKSYAGYIVGANASGALNIGTNIVASVSDASSFVIGQGTNGRGTVNVYDGGFWDLVDHRYGADSPLSLNIGQEGNGVLNIESGGLVTVGQVILGKLVSGSGEVNVSGNGSILNTRDMLVGQSGTGELLISDYGLVNSSFSSSIGQSRGSSGVVHIENNGQWIIRGTDGQYLDLVVGDSGEGEFYLSTGGKASVGQIQIGKNNTGNGVINVSGVGTELNTYAIQTGLNGVGTLNISDYGVVNSTKSGAVAFAGNSVGIVNVSNHGHWIIKAENGAYQVLNVGVQGYGTVNIESGGVIDADIVTAGFENTGGGLINTANAGSELNIRGLRVGFGSDAILNISDSAVVNNTGQNTFGNNEYVRGTVNITDNGHLNSTGTGSNVGMFGAGDIYISSGGKMTDTGTTVLGFYPSGRGIVDIKNASSSMVLQALVLGYQGNGRLDISDTAKVSNGGYVVLGQSNGSIGIANVSDSGRWEAGAQEFYVGYDGNGTLNINSAGQVIVGNAYAGVSGTGVGIVNIDGNGTKFQSAVLTVGHSGAGTLNLVNQGELELTGQSMTIAANSGSTGTVNIGAPAGMNAVAPGTINNLGVINFGNGNGNLVFNHTNNTSAGYNVDSVILGGYADTAIIHDAGHTIFTGNNIYDGYTNINGGILTIASHSENGDDGLGISKVIISQNGKLQIEAANSENDNFRFKNMLSGSGILNVNLSSANKIYTFMDSTGNAFTGITEMDRSTFILEKANTVTLTHAMLQSNAGNIIHVGAGEKNIGGLAFNGGTLIFDTPVPAYLNANGRIIAETLVAGSGNYSWSGHDQNVSGNGVVKIAMQDPWHDPMAASPNNTLNLLEQDDTHPMLQLIKADNVMGSGGSLQLQAMNEEPIPEDKRLKIAQHGVEVATGHYGFRLTTAPGDGLYVNYGLNKLDIHANKELVLAEREGDRQSAADMSAQIIGEGHLVIDTAGQVSLSNGNNNYSGDTRINKGVLRTDANDALGKTANLSISNLAQLNLNATAQTVRTFSGQSGSLLDFNGGYLTLSEGGISNGMLTGEGNFHVTGNILDIIGANGNLSVTHTIDSGAEISLNNGAGAGRGNIVNEGILRLKGVKNTLSNSLRGRGEVYATAGTDVHLRGDNSNFSGLFNIEDGSAITISEQKQLGTAGVIDHGMLIVMTGQNWQLKNEIIGNGDLEKTGDATLTLTNASAGYSGTTQITAGELTLGATLDSIVKMTSTQINIHNGAVMSGFVATAKNVDVMQGGELHVSRTTIGGDLVNSGTVRMNRTGASPGNQLIVNGNYTGNNNGLIAFNTTLNGDESPTDKVIVTGDTRGSTRVVVNNIDGQGAQTDKGIELIEVNGDSAGSFALTHGTVEAGAYVYSLAKGTGEGEKNWYLTSQWHEQTSPETDVSKPPTVDPQRPAMLRPEAGSYISNLAAANTLFNHRLHDRLGEPQYTDVFRNEDDFASSLWLRQVGGHERSTSGYDQLKTQSNRYVVQLGGDLAQWNGNSQDRWHLGIMGGYANEHSNTRNERVGYRSDGRIDGYSVGMYGTWYQNDADKVGAYVDSWVLYNWFNNTVESDHRQGDSYRSRGFTASLEAGYTFLIGEFTGREGTLNSGYVQPQVQVTWMGVKEGNHTRSDGTYIETEGDGNVQTRLGVRTYLNSYHRRDAGKQREFQPYIEANYLYNSKVYAVKMNGTKISREGSRHLAELRTGVEAKLNNNLAMWGNVGVQIGDKGYSDTQGMLGVKYSW</sequence>
<dbReference type="NCBIfam" id="TIGR04393">
    <property type="entry name" value="rpt_T5SS_PEPC"/>
    <property type="match status" value="2"/>
</dbReference>
<dbReference type="GO" id="GO:0019867">
    <property type="term" value="C:outer membrane"/>
    <property type="evidence" value="ECO:0007669"/>
    <property type="project" value="InterPro"/>
</dbReference>
<reference evidence="4" key="1">
    <citation type="submission" date="2023-02" db="EMBL/GenBank/DDBJ databases">
        <title>Escherichia albertii as a potential enteropathogen in the light of epidemiological and genomic studies.</title>
        <authorList>
            <person name="Leszczynska K."/>
            <person name="Swiecicka I."/>
            <person name="Daniluk T."/>
            <person name="Lebensztejn D."/>
            <person name="Chmielewska S."/>
            <person name="Leszczynska D."/>
            <person name="Gawor J."/>
            <person name="Kliber M."/>
        </authorList>
    </citation>
    <scope>NUCLEOTIDE SEQUENCE</scope>
    <source>
        <strain evidence="4">BIA_7</strain>
    </source>
</reference>
<dbReference type="InterPro" id="IPR005546">
    <property type="entry name" value="Autotransporte_beta"/>
</dbReference>
<dbReference type="Gene3D" id="2.160.20.20">
    <property type="match status" value="1"/>
</dbReference>
<keyword evidence="2" id="KW-0843">Virulence</keyword>
<dbReference type="InterPro" id="IPR043990">
    <property type="entry name" value="AC_1"/>
</dbReference>
<dbReference type="NCBIfam" id="TIGR02601">
    <property type="entry name" value="autotrns_rpt"/>
    <property type="match status" value="2"/>
</dbReference>
<dbReference type="PROSITE" id="PS51208">
    <property type="entry name" value="AUTOTRANSPORTER"/>
    <property type="match status" value="1"/>
</dbReference>
<dbReference type="Pfam" id="PF03797">
    <property type="entry name" value="Autotransporter"/>
    <property type="match status" value="1"/>
</dbReference>
<dbReference type="Pfam" id="PF12951">
    <property type="entry name" value="PATR"/>
    <property type="match status" value="3"/>
</dbReference>
<dbReference type="InterPro" id="IPR050909">
    <property type="entry name" value="Bact_Autotransporter_VF"/>
</dbReference>
<dbReference type="InterPro" id="IPR013425">
    <property type="entry name" value="Autotrns_rpt"/>
</dbReference>
<evidence type="ECO:0000256" key="2">
    <source>
        <dbReference type="ARBA" id="ARBA00023026"/>
    </source>
</evidence>
<proteinExistence type="predicted"/>
<dbReference type="SUPFAM" id="SSF51126">
    <property type="entry name" value="Pectin lyase-like"/>
    <property type="match status" value="1"/>
</dbReference>
<evidence type="ECO:0000259" key="3">
    <source>
        <dbReference type="PROSITE" id="PS51208"/>
    </source>
</evidence>
<dbReference type="InterPro" id="IPR012332">
    <property type="entry name" value="Autotransporter_pectin_lyase_C"/>
</dbReference>
<dbReference type="InterPro" id="IPR030895">
    <property type="entry name" value="T5SS_PEPC_rpt"/>
</dbReference>
<feature type="domain" description="Autotransporter" evidence="3">
    <location>
        <begin position="1522"/>
        <end position="1810"/>
    </location>
</feature>
<name>A0AAX3MJ59_ESCAL</name>
<dbReference type="PANTHER" id="PTHR12338:SF5">
    <property type="entry name" value="ANTIGEN 43-RELATED"/>
    <property type="match status" value="1"/>
</dbReference>
<evidence type="ECO:0000313" key="5">
    <source>
        <dbReference type="Proteomes" id="UP001219219"/>
    </source>
</evidence>
<gene>
    <name evidence="4" type="ORF">PS049_18460</name>
</gene>
<keyword evidence="1" id="KW-0732">Signal</keyword>